<accession>A0A8I2YRD8</accession>
<dbReference type="Proteomes" id="UP000683000">
    <property type="component" value="Unassembled WGS sequence"/>
</dbReference>
<keyword evidence="3" id="KW-1185">Reference proteome</keyword>
<dbReference type="OrthoDB" id="10259545at2759"/>
<evidence type="ECO:0000256" key="1">
    <source>
        <dbReference type="SAM" id="Phobius"/>
    </source>
</evidence>
<dbReference type="EMBL" id="JAGFBS010000014">
    <property type="protein sequence ID" value="KAG6375643.1"/>
    <property type="molecule type" value="Genomic_DNA"/>
</dbReference>
<sequence>MRFSAGGLAAFFHFPNTAIRQLSFGVLIGFTLSLSATSVTHYYSEHRKQDKLEKQTSSRPIELRSDEIVHGVTGLIGVSPFFVP</sequence>
<comment type="caution">
    <text evidence="2">The sequence shown here is derived from an EMBL/GenBank/DDBJ whole genome shotgun (WGS) entry which is preliminary data.</text>
</comment>
<evidence type="ECO:0000313" key="2">
    <source>
        <dbReference type="EMBL" id="KAG6375643.1"/>
    </source>
</evidence>
<evidence type="ECO:0000313" key="3">
    <source>
        <dbReference type="Proteomes" id="UP000683000"/>
    </source>
</evidence>
<name>A0A8I2YRD8_9AGAM</name>
<reference evidence="2" key="1">
    <citation type="submission" date="2021-03" db="EMBL/GenBank/DDBJ databases">
        <title>Evolutionary innovations through gain and loss of genes in the ectomycorrhizal Boletales.</title>
        <authorList>
            <person name="Wu G."/>
            <person name="Miyauchi S."/>
            <person name="Morin E."/>
            <person name="Yang Z.-L."/>
            <person name="Xu J."/>
            <person name="Martin F.M."/>
        </authorList>
    </citation>
    <scope>NUCLEOTIDE SEQUENCE</scope>
    <source>
        <strain evidence="2">BR01</strain>
    </source>
</reference>
<gene>
    <name evidence="2" type="ORF">JVT61DRAFT_3211</name>
</gene>
<keyword evidence="1" id="KW-0472">Membrane</keyword>
<organism evidence="2 3">
    <name type="scientific">Boletus reticuloceps</name>
    <dbReference type="NCBI Taxonomy" id="495285"/>
    <lineage>
        <taxon>Eukaryota</taxon>
        <taxon>Fungi</taxon>
        <taxon>Dikarya</taxon>
        <taxon>Basidiomycota</taxon>
        <taxon>Agaricomycotina</taxon>
        <taxon>Agaricomycetes</taxon>
        <taxon>Agaricomycetidae</taxon>
        <taxon>Boletales</taxon>
        <taxon>Boletineae</taxon>
        <taxon>Boletaceae</taxon>
        <taxon>Boletoideae</taxon>
        <taxon>Boletus</taxon>
    </lineage>
</organism>
<keyword evidence="1" id="KW-0812">Transmembrane</keyword>
<proteinExistence type="predicted"/>
<dbReference type="AlphaFoldDB" id="A0A8I2YRD8"/>
<feature type="transmembrane region" description="Helical" evidence="1">
    <location>
        <begin position="22"/>
        <end position="44"/>
    </location>
</feature>
<keyword evidence="1" id="KW-1133">Transmembrane helix</keyword>
<protein>
    <submittedName>
        <fullName evidence="2">Uncharacterized protein</fullName>
    </submittedName>
</protein>